<evidence type="ECO:0000313" key="1">
    <source>
        <dbReference type="EMBL" id="MDQ1106859.1"/>
    </source>
</evidence>
<dbReference type="Proteomes" id="UP001226084">
    <property type="component" value="Unassembled WGS sequence"/>
</dbReference>
<dbReference type="EMBL" id="JAUTAS010000001">
    <property type="protein sequence ID" value="MDQ1106859.1"/>
    <property type="molecule type" value="Genomic_DNA"/>
</dbReference>
<dbReference type="PANTHER" id="PTHR34496">
    <property type="entry name" value="GLCNAC TRANSFERASE-RELATED"/>
    <property type="match status" value="1"/>
</dbReference>
<dbReference type="InterPro" id="IPR021067">
    <property type="entry name" value="Glycosyltransferase"/>
</dbReference>
<proteinExistence type="predicted"/>
<evidence type="ECO:0000313" key="2">
    <source>
        <dbReference type="Proteomes" id="UP001226084"/>
    </source>
</evidence>
<dbReference type="SUPFAM" id="SSF53448">
    <property type="entry name" value="Nucleotide-diphospho-sugar transferases"/>
    <property type="match status" value="1"/>
</dbReference>
<sequence length="451" mass="50943">MTNIRRIFVQIPSYRDPQLVPTLIDIAQQARAPRQLRIVICWQHDAEESIDTFTCQGFQFLSSQSNGPYDVHFLEFIGVQIELIDVPFLEAKGAGWARSIAQQRFEGEKYNLQIDAHHRFASNWDGQMVAMLEDLRSRSAKPLLTGYPPAFSPASYPSGRQEQSAVMLADEFTPMGIVRFKSVMLPGDGRFSAPLRARFMSGGFVFSDGMFVDEVGQDPNHFFFTEEIVMAVRAHSHGYDFFHPHVPLLWHDYESSAPEVWEDLTEDLKVGGSIAKSADDMAHVSVQHARFLFAIDSPNSVTRSPYGLGSRRSLHHYERFAGLSFSHRGVHRDSLLPGEPDEAHVLLGTKDWESGLICRRMLRISVFLTLIDDIEVHEVEIMMQNHSGAESLVRRLTSTDILALVEQRALTFVRNFSTSPDQLPTKLLLNCRTNHAGAERFFSITADEVSS</sequence>
<dbReference type="AlphaFoldDB" id="A0AAP5ADN4"/>
<dbReference type="InterPro" id="IPR029044">
    <property type="entry name" value="Nucleotide-diphossugar_trans"/>
</dbReference>
<organism evidence="1 2">
    <name type="scientific">Stenotrophomonas rhizophila</name>
    <dbReference type="NCBI Taxonomy" id="216778"/>
    <lineage>
        <taxon>Bacteria</taxon>
        <taxon>Pseudomonadati</taxon>
        <taxon>Pseudomonadota</taxon>
        <taxon>Gammaproteobacteria</taxon>
        <taxon>Lysobacterales</taxon>
        <taxon>Lysobacteraceae</taxon>
        <taxon>Stenotrophomonas</taxon>
    </lineage>
</organism>
<name>A0AAP5ADN4_9GAMM</name>
<evidence type="ECO:0008006" key="3">
    <source>
        <dbReference type="Google" id="ProtNLM"/>
    </source>
</evidence>
<comment type="caution">
    <text evidence="1">The sequence shown here is derived from an EMBL/GenBank/DDBJ whole genome shotgun (WGS) entry which is preliminary data.</text>
</comment>
<reference evidence="1" key="1">
    <citation type="submission" date="2023-07" db="EMBL/GenBank/DDBJ databases">
        <title>Functional and genomic diversity of the sorghum phyllosphere microbiome.</title>
        <authorList>
            <person name="Shade A."/>
        </authorList>
    </citation>
    <scope>NUCLEOTIDE SEQUENCE</scope>
    <source>
        <strain evidence="1">SORGH_AS_0457</strain>
    </source>
</reference>
<dbReference type="RefSeq" id="WP_307105519.1">
    <property type="nucleotide sequence ID" value="NZ_JAUTAS010000001.1"/>
</dbReference>
<gene>
    <name evidence="1" type="ORF">QE424_000018</name>
</gene>
<dbReference type="PANTHER" id="PTHR34496:SF10">
    <property type="entry name" value="GLCNAC TRANSFERASE"/>
    <property type="match status" value="1"/>
</dbReference>
<protein>
    <recommendedName>
        <fullName evidence="3">Glycosyltransferase (GlcNAc)</fullName>
    </recommendedName>
</protein>
<accession>A0AAP5ADN4</accession>
<dbReference type="Pfam" id="PF11397">
    <property type="entry name" value="GlcNAc"/>
    <property type="match status" value="1"/>
</dbReference>